<proteinExistence type="predicted"/>
<dbReference type="InterPro" id="IPR036134">
    <property type="entry name" value="Crypto/Photolyase_FAD-like_sf"/>
</dbReference>
<dbReference type="Proteomes" id="UP000054908">
    <property type="component" value="Unassembled WGS sequence"/>
</dbReference>
<dbReference type="PANTHER" id="PTHR38657">
    <property type="entry name" value="SLR1343 PROTEIN"/>
    <property type="match status" value="1"/>
</dbReference>
<dbReference type="Gene3D" id="3.40.50.620">
    <property type="entry name" value="HUPs"/>
    <property type="match status" value="1"/>
</dbReference>
<dbReference type="GO" id="GO:0016829">
    <property type="term" value="F:lyase activity"/>
    <property type="evidence" value="ECO:0007669"/>
    <property type="project" value="UniProtKB-KW"/>
</dbReference>
<name>A0A0W0W495_9GAMM</name>
<dbReference type="Gene3D" id="1.10.579.10">
    <property type="entry name" value="DNA Cyclobutane Dipyrimidine Photolyase, subunit A, domain 3"/>
    <property type="match status" value="1"/>
</dbReference>
<dbReference type="Gene3D" id="1.25.40.80">
    <property type="match status" value="1"/>
</dbReference>
<accession>A0A0W0W495</accession>
<evidence type="ECO:0000313" key="1">
    <source>
        <dbReference type="EMBL" id="KTD27196.1"/>
    </source>
</evidence>
<dbReference type="PATRIC" id="fig|466.6.peg.1522"/>
<dbReference type="SUPFAM" id="SSF48173">
    <property type="entry name" value="Cryptochrome/photolyase FAD-binding domain"/>
    <property type="match status" value="1"/>
</dbReference>
<dbReference type="STRING" id="466.Lmac_1444"/>
<dbReference type="EMBL" id="LNYL01000033">
    <property type="protein sequence ID" value="KTD27196.1"/>
    <property type="molecule type" value="Genomic_DNA"/>
</dbReference>
<gene>
    <name evidence="1" type="ORF">Lmac_1444</name>
</gene>
<keyword evidence="1" id="KW-0456">Lyase</keyword>
<dbReference type="RefSeq" id="WP_058452212.1">
    <property type="nucleotide sequence ID" value="NZ_CAAAIB010000013.1"/>
</dbReference>
<dbReference type="InterPro" id="IPR007357">
    <property type="entry name" value="PhrB-like"/>
</dbReference>
<keyword evidence="2" id="KW-1185">Reference proteome</keyword>
<evidence type="ECO:0000313" key="2">
    <source>
        <dbReference type="Proteomes" id="UP000054908"/>
    </source>
</evidence>
<dbReference type="Gene3D" id="1.10.10.1710">
    <property type="entry name" value="Deoxyribodipyrimidine photolyase-related"/>
    <property type="match status" value="1"/>
</dbReference>
<dbReference type="Pfam" id="PF04244">
    <property type="entry name" value="DPRP"/>
    <property type="match status" value="1"/>
</dbReference>
<organism evidence="1 2">
    <name type="scientific">Legionella maceachernii</name>
    <dbReference type="NCBI Taxonomy" id="466"/>
    <lineage>
        <taxon>Bacteria</taxon>
        <taxon>Pseudomonadati</taxon>
        <taxon>Pseudomonadota</taxon>
        <taxon>Gammaproteobacteria</taxon>
        <taxon>Legionellales</taxon>
        <taxon>Legionellaceae</taxon>
        <taxon>Legionella</taxon>
    </lineage>
</organism>
<dbReference type="AlphaFoldDB" id="A0A0W0W495"/>
<dbReference type="InterPro" id="IPR052551">
    <property type="entry name" value="UV-DNA_repair_photolyase"/>
</dbReference>
<protein>
    <submittedName>
        <fullName evidence="1">Deoxyribodipyrimidine photolyase-related protein</fullName>
    </submittedName>
</protein>
<dbReference type="InterPro" id="IPR014729">
    <property type="entry name" value="Rossmann-like_a/b/a_fold"/>
</dbReference>
<sequence length="512" mass="59636">MTKLCLILGDQLTKSLPSLTEISRDRDVILMCEVVEEATYVPHHPKKIAFLFSAMRHFAEELKDQGYKVRYVKLDDADNQGDLIKELLRAIEEIKPTAVNLTAPGEWRVLRMFDNLKNQLQIPLTIYEDNRFLCSGSEFEDWAKDKKHLRMEFFYRMMRKKHRILIDNDGSPTGGSWNYDAQNRHHAKDIASFPKRSDYQSDTITNEVLELVATRFSDHFGQLHPFEFAVTRTQALSEANYFIENCLISYGQYQDAMLTNETTLYHSKLSFYLNTGLLLPLELCQMAEQAYRKKQAPLNSVEGFIRQILGWREYIRGIYWYFMPAYKEMNYFNAERDLPSFFWGADTNMFCIKEVVRQTSEEAYSHHIQRLMITGNFALLAGIDPKQVCEWYLAVYADAYEWVELPNTLGMALYADGGLIASKPYSASGKYIQRMSNFCDSCAYNPKDLLGEKACPFNALYWNFIKQNEKKLKDNPRLHYVYGNWEKMTQDKKDAINTKALEILTALDSKKL</sequence>
<dbReference type="PANTHER" id="PTHR38657:SF1">
    <property type="entry name" value="SLR1343 PROTEIN"/>
    <property type="match status" value="1"/>
</dbReference>
<reference evidence="1 2" key="1">
    <citation type="submission" date="2015-11" db="EMBL/GenBank/DDBJ databases">
        <title>Genomic analysis of 38 Legionella species identifies large and diverse effector repertoires.</title>
        <authorList>
            <person name="Burstein D."/>
            <person name="Amaro F."/>
            <person name="Zusman T."/>
            <person name="Lifshitz Z."/>
            <person name="Cohen O."/>
            <person name="Gilbert J.A."/>
            <person name="Pupko T."/>
            <person name="Shuman H.A."/>
            <person name="Segal G."/>
        </authorList>
    </citation>
    <scope>NUCLEOTIDE SEQUENCE [LARGE SCALE GENOMIC DNA]</scope>
    <source>
        <strain evidence="1 2">PX-1-G2-E2</strain>
    </source>
</reference>
<comment type="caution">
    <text evidence="1">The sequence shown here is derived from an EMBL/GenBank/DDBJ whole genome shotgun (WGS) entry which is preliminary data.</text>
</comment>
<dbReference type="OrthoDB" id="5288100at2"/>